<dbReference type="GO" id="GO:0071111">
    <property type="term" value="F:cyclic-guanylate-specific phosphodiesterase activity"/>
    <property type="evidence" value="ECO:0007669"/>
    <property type="project" value="InterPro"/>
</dbReference>
<dbReference type="PROSITE" id="PS50110">
    <property type="entry name" value="RESPONSE_REGULATORY"/>
    <property type="match status" value="1"/>
</dbReference>
<dbReference type="Proteomes" id="UP000478837">
    <property type="component" value="Unassembled WGS sequence"/>
</dbReference>
<keyword evidence="1" id="KW-0597">Phosphoprotein</keyword>
<protein>
    <submittedName>
        <fullName evidence="4">EAL domain-containing protein</fullName>
    </submittedName>
</protein>
<sequence length="419" mass="46866">MMLKQQQQSKVLLVDDEASVLKALGRVLLYEDYHVVKASCPAEALEVVKNQSFDVIIADYRMPIMNGVTFLREARRFQPFSCNFILSGDADTDDVIECMNDDIAERFLRKPWDNKRIVEEVNAGVRKRDKAHLLSQILANESSGKMPPPVGEYSGSNIAQSHDVLQHLKSADFDNEFSLVYQPKVCAKTGRIVGLESLLRWNSPIAGVIPPDVFIPIAEEGSFINDIGEWVLNETARFQMRWRSFTLSKGFRLAFNVSPKQLRDGCFVEKVKALISSGDLIPEYTCIEITESAAIDDFEDCCKQLTKLSDLGIEVAIDDFGTGHTAINYLLKLPAHVVKLDRSLIQGVDSEEKSYNVVKNVVAMAQSIGMKVVAEGIEIAQHALCLKNMGCEELQGYHYSKPLTEDQLLKALAQQPYKV</sequence>
<dbReference type="SUPFAM" id="SSF141868">
    <property type="entry name" value="EAL domain-like"/>
    <property type="match status" value="1"/>
</dbReference>
<evidence type="ECO:0000313" key="5">
    <source>
        <dbReference type="Proteomes" id="UP000478837"/>
    </source>
</evidence>
<dbReference type="SUPFAM" id="SSF52172">
    <property type="entry name" value="CheY-like"/>
    <property type="match status" value="1"/>
</dbReference>
<dbReference type="AlphaFoldDB" id="A0A6L9MXF2"/>
<dbReference type="SMART" id="SM00448">
    <property type="entry name" value="REC"/>
    <property type="match status" value="1"/>
</dbReference>
<name>A0A6L9MXF2_9ALTE</name>
<dbReference type="Pfam" id="PF00072">
    <property type="entry name" value="Response_reg"/>
    <property type="match status" value="1"/>
</dbReference>
<evidence type="ECO:0000259" key="2">
    <source>
        <dbReference type="PROSITE" id="PS50110"/>
    </source>
</evidence>
<dbReference type="PANTHER" id="PTHR33121:SF70">
    <property type="entry name" value="SIGNALING PROTEIN YKOW"/>
    <property type="match status" value="1"/>
</dbReference>
<dbReference type="CDD" id="cd17569">
    <property type="entry name" value="REC_HupR-like"/>
    <property type="match status" value="1"/>
</dbReference>
<feature type="modified residue" description="4-aspartylphosphate" evidence="1">
    <location>
        <position position="59"/>
    </location>
</feature>
<proteinExistence type="predicted"/>
<evidence type="ECO:0000259" key="3">
    <source>
        <dbReference type="PROSITE" id="PS50883"/>
    </source>
</evidence>
<dbReference type="PROSITE" id="PS50883">
    <property type="entry name" value="EAL"/>
    <property type="match status" value="1"/>
</dbReference>
<comment type="caution">
    <text evidence="4">The sequence shown here is derived from an EMBL/GenBank/DDBJ whole genome shotgun (WGS) entry which is preliminary data.</text>
</comment>
<dbReference type="EMBL" id="JAAAWP010000011">
    <property type="protein sequence ID" value="NDW22836.1"/>
    <property type="molecule type" value="Genomic_DNA"/>
</dbReference>
<keyword evidence="5" id="KW-1185">Reference proteome</keyword>
<organism evidence="4 5">
    <name type="scientific">Alteromonas hispanica</name>
    <dbReference type="NCBI Taxonomy" id="315421"/>
    <lineage>
        <taxon>Bacteria</taxon>
        <taxon>Pseudomonadati</taxon>
        <taxon>Pseudomonadota</taxon>
        <taxon>Gammaproteobacteria</taxon>
        <taxon>Alteromonadales</taxon>
        <taxon>Alteromonadaceae</taxon>
        <taxon>Alteromonas/Salinimonas group</taxon>
        <taxon>Alteromonas</taxon>
    </lineage>
</organism>
<dbReference type="RefSeq" id="WP_163112545.1">
    <property type="nucleotide sequence ID" value="NZ_JAAAWP010000011.1"/>
</dbReference>
<feature type="domain" description="Response regulatory" evidence="2">
    <location>
        <begin position="10"/>
        <end position="125"/>
    </location>
</feature>
<dbReference type="Pfam" id="PF00563">
    <property type="entry name" value="EAL"/>
    <property type="match status" value="1"/>
</dbReference>
<evidence type="ECO:0000256" key="1">
    <source>
        <dbReference type="PROSITE-ProRule" id="PRU00169"/>
    </source>
</evidence>
<dbReference type="InterPro" id="IPR001633">
    <property type="entry name" value="EAL_dom"/>
</dbReference>
<dbReference type="InterPro" id="IPR035919">
    <property type="entry name" value="EAL_sf"/>
</dbReference>
<gene>
    <name evidence="4" type="ORF">GTW09_15035</name>
</gene>
<evidence type="ECO:0000313" key="4">
    <source>
        <dbReference type="EMBL" id="NDW22836.1"/>
    </source>
</evidence>
<dbReference type="CDD" id="cd01948">
    <property type="entry name" value="EAL"/>
    <property type="match status" value="1"/>
</dbReference>
<dbReference type="InterPro" id="IPR001789">
    <property type="entry name" value="Sig_transdc_resp-reg_receiver"/>
</dbReference>
<feature type="domain" description="EAL" evidence="3">
    <location>
        <begin position="161"/>
        <end position="416"/>
    </location>
</feature>
<dbReference type="PANTHER" id="PTHR33121">
    <property type="entry name" value="CYCLIC DI-GMP PHOSPHODIESTERASE PDEF"/>
    <property type="match status" value="1"/>
</dbReference>
<dbReference type="InterPro" id="IPR011006">
    <property type="entry name" value="CheY-like_superfamily"/>
</dbReference>
<dbReference type="Gene3D" id="3.20.20.450">
    <property type="entry name" value="EAL domain"/>
    <property type="match status" value="1"/>
</dbReference>
<dbReference type="Gene3D" id="3.40.50.2300">
    <property type="match status" value="1"/>
</dbReference>
<reference evidence="4 5" key="1">
    <citation type="submission" date="2020-01" db="EMBL/GenBank/DDBJ databases">
        <title>Genomes of bacteria type strains.</title>
        <authorList>
            <person name="Chen J."/>
            <person name="Zhu S."/>
            <person name="Yang J."/>
        </authorList>
    </citation>
    <scope>NUCLEOTIDE SEQUENCE [LARGE SCALE GENOMIC DNA]</scope>
    <source>
        <strain evidence="4 5">LMG 22958</strain>
    </source>
</reference>
<accession>A0A6L9MXF2</accession>
<dbReference type="SMART" id="SM00052">
    <property type="entry name" value="EAL"/>
    <property type="match status" value="1"/>
</dbReference>
<dbReference type="InterPro" id="IPR050706">
    <property type="entry name" value="Cyclic-di-GMP_PDE-like"/>
</dbReference>
<dbReference type="GO" id="GO:0000160">
    <property type="term" value="P:phosphorelay signal transduction system"/>
    <property type="evidence" value="ECO:0007669"/>
    <property type="project" value="InterPro"/>
</dbReference>